<dbReference type="GO" id="GO:0005774">
    <property type="term" value="C:vacuolar membrane"/>
    <property type="evidence" value="ECO:0007669"/>
    <property type="project" value="TreeGrafter"/>
</dbReference>
<evidence type="ECO:0000313" key="9">
    <source>
        <dbReference type="Proteomes" id="UP000186601"/>
    </source>
</evidence>
<dbReference type="GO" id="GO:0016239">
    <property type="term" value="P:positive regulation of macroautophagy"/>
    <property type="evidence" value="ECO:0007669"/>
    <property type="project" value="TreeGrafter"/>
</dbReference>
<proteinExistence type="predicted"/>
<feature type="compositionally biased region" description="Low complexity" evidence="7">
    <location>
        <begin position="643"/>
        <end position="654"/>
    </location>
</feature>
<dbReference type="InterPro" id="IPR001680">
    <property type="entry name" value="WD40_rpt"/>
</dbReference>
<feature type="compositionally biased region" description="Basic residues" evidence="7">
    <location>
        <begin position="788"/>
        <end position="804"/>
    </location>
</feature>
<dbReference type="SMART" id="SM00320">
    <property type="entry name" value="WD40"/>
    <property type="match status" value="3"/>
</dbReference>
<dbReference type="GO" id="GO:0061700">
    <property type="term" value="C:GATOR2 complex"/>
    <property type="evidence" value="ECO:0007669"/>
    <property type="project" value="TreeGrafter"/>
</dbReference>
<feature type="region of interest" description="Disordered" evidence="7">
    <location>
        <begin position="252"/>
        <end position="271"/>
    </location>
</feature>
<dbReference type="Proteomes" id="UP000186601">
    <property type="component" value="Unassembled WGS sequence"/>
</dbReference>
<feature type="compositionally biased region" description="Acidic residues" evidence="7">
    <location>
        <begin position="661"/>
        <end position="670"/>
    </location>
</feature>
<dbReference type="PROSITE" id="PS50082">
    <property type="entry name" value="WD_REPEATS_2"/>
    <property type="match status" value="1"/>
</dbReference>
<dbReference type="Gene3D" id="2.130.10.10">
    <property type="entry name" value="YVTN repeat-like/Quinoprotein amine dehydrogenase"/>
    <property type="match status" value="2"/>
</dbReference>
<feature type="compositionally biased region" description="Low complexity" evidence="7">
    <location>
        <begin position="805"/>
        <end position="824"/>
    </location>
</feature>
<evidence type="ECO:0000256" key="4">
    <source>
        <dbReference type="ARBA" id="ARBA00022771"/>
    </source>
</evidence>
<keyword evidence="5" id="KW-0862">Zinc</keyword>
<feature type="region of interest" description="Disordered" evidence="7">
    <location>
        <begin position="529"/>
        <end position="890"/>
    </location>
</feature>
<keyword evidence="3" id="KW-0677">Repeat</keyword>
<feature type="compositionally biased region" description="Low complexity" evidence="7">
    <location>
        <begin position="563"/>
        <end position="603"/>
    </location>
</feature>
<evidence type="ECO:0000256" key="7">
    <source>
        <dbReference type="SAM" id="MobiDB-lite"/>
    </source>
</evidence>
<protein>
    <submittedName>
        <fullName evidence="8">Uncharacterized protein</fullName>
    </submittedName>
</protein>
<feature type="compositionally biased region" description="Basic and acidic residues" evidence="7">
    <location>
        <begin position="850"/>
        <end position="868"/>
    </location>
</feature>
<feature type="region of interest" description="Disordered" evidence="7">
    <location>
        <begin position="902"/>
        <end position="922"/>
    </location>
</feature>
<dbReference type="AlphaFoldDB" id="A0A2R6P2C6"/>
<evidence type="ECO:0000256" key="6">
    <source>
        <dbReference type="PROSITE-ProRule" id="PRU00221"/>
    </source>
</evidence>
<feature type="compositionally biased region" description="Polar residues" evidence="7">
    <location>
        <begin position="830"/>
        <end position="847"/>
    </location>
</feature>
<dbReference type="GO" id="GO:0008270">
    <property type="term" value="F:zinc ion binding"/>
    <property type="evidence" value="ECO:0007669"/>
    <property type="project" value="UniProtKB-KW"/>
</dbReference>
<dbReference type="EMBL" id="MLYV02000534">
    <property type="protein sequence ID" value="PSR84401.1"/>
    <property type="molecule type" value="Genomic_DNA"/>
</dbReference>
<dbReference type="InterPro" id="IPR036322">
    <property type="entry name" value="WD40_repeat_dom_sf"/>
</dbReference>
<feature type="non-terminal residue" evidence="8">
    <location>
        <position position="1"/>
    </location>
</feature>
<evidence type="ECO:0000256" key="1">
    <source>
        <dbReference type="ARBA" id="ARBA00022574"/>
    </source>
</evidence>
<dbReference type="InterPro" id="IPR015943">
    <property type="entry name" value="WD40/YVTN_repeat-like_dom_sf"/>
</dbReference>
<dbReference type="PANTHER" id="PTHR46200">
    <property type="entry name" value="GATOR COMPLEX PROTEIN WDR24"/>
    <property type="match status" value="1"/>
</dbReference>
<keyword evidence="9" id="KW-1185">Reference proteome</keyword>
<gene>
    <name evidence="8" type="ORF">PHLCEN_2v5438</name>
</gene>
<accession>A0A2R6P2C6</accession>
<feature type="compositionally biased region" description="Polar residues" evidence="7">
    <location>
        <begin position="728"/>
        <end position="745"/>
    </location>
</feature>
<dbReference type="GO" id="GO:1904263">
    <property type="term" value="P:positive regulation of TORC1 signaling"/>
    <property type="evidence" value="ECO:0007669"/>
    <property type="project" value="TreeGrafter"/>
</dbReference>
<feature type="compositionally biased region" description="Low complexity" evidence="7">
    <location>
        <begin position="757"/>
        <end position="767"/>
    </location>
</feature>
<feature type="compositionally biased region" description="Basic and acidic residues" evidence="7">
    <location>
        <begin position="671"/>
        <end position="688"/>
    </location>
</feature>
<sequence>FSNKILTSARNGELMMWDLNKSGPSKFERRIRQHVRSIHKLAYSTVLQYYCITGSADGDIRVWDLRDLSNSIMKIHHPTSVRAVVFSPVPWQPRHCITGLDNGNIYRWDLNMGQRGQLDRISLAHAGPILALDWSLPSTFSSNANSRNGNSAPSSQGSNWYAGVGSGLFDDLGSNTNTSADGDGTGMGWLASGGMDRCVKVWNLTAASGEAHISRQPVYTLHTAFPVRRVLWRPNYDCELAVVSNLDFGTGSQSTHPIESATGTPATSPRLGHTAPVELLASEEDKVVQMNNAIGDPIEVWDVRRGYVAKWSLRGSAVEGGVTDVEFKDSHTLWAQHFSGAFSQLDLRNSSRPLDAVTRSAVTWDPTGSLTFVAGRSNRWEIPYDDTNPDKKASSKRKVKTLGDKLFAPSSQCMGMVTGHGLVEDAVTFMKLAQGYTFDGPNKPNICSRNAQIAKAAGKHDAVQVWMLLANLLTDVAPTETPTPAITLSPLPLVSPRMPHSTSAPAAIPTLAHPLPTSNTLIHSVRSLSEDAHGPTNGRESPGAKSNGSGPSLRRDEKGRTHSSASLSISSSGTGYLSPLRTTPASSTTTSPRRPTSPLPALSTSVTPSALGRRSSGGSGPLSLGGPPTSMRPRLGSSFRRPSLSTLNSATTSLRHVGEGALDDSDSEGSSEEKMHPRDDPGDYHTEMPDPNDDEPDAYTKEDPTTVGVRASSSSSYRPTISPYLYPRSTSVQPSPLSQVAGKQTWTEDEKEEEDSPSPASTDSESSFNDGDIQPQYLFSRHAGSSKSKSRRSSLKSGKTKARSRSSTVASLSVSIAASSASSRGRLIKQESQSSIKTVTASATPTSLHGPDKDQDHINGLAREETLRDPNNSGVYASPGTFAGSRGSLRSSSFYSQNRALSEDPFLERAATEDRMTRTSRTQAIERETMKRSEARFREAGWAAMRESLEVYADEVNSGS</sequence>
<feature type="compositionally biased region" description="Basic and acidic residues" evidence="7">
    <location>
        <begin position="906"/>
        <end position="917"/>
    </location>
</feature>
<keyword evidence="2" id="KW-0479">Metal-binding</keyword>
<keyword evidence="4" id="KW-0863">Zinc-finger</keyword>
<evidence type="ECO:0000313" key="8">
    <source>
        <dbReference type="EMBL" id="PSR84401.1"/>
    </source>
</evidence>
<dbReference type="GO" id="GO:0005829">
    <property type="term" value="C:cytosol"/>
    <property type="evidence" value="ECO:0007669"/>
    <property type="project" value="TreeGrafter"/>
</dbReference>
<keyword evidence="1 6" id="KW-0853">WD repeat</keyword>
<name>A0A2R6P2C6_9APHY</name>
<dbReference type="InterPro" id="IPR019775">
    <property type="entry name" value="WD40_repeat_CS"/>
</dbReference>
<dbReference type="PROSITE" id="PS50294">
    <property type="entry name" value="WD_REPEATS_REGION"/>
    <property type="match status" value="1"/>
</dbReference>
<evidence type="ECO:0000256" key="3">
    <source>
        <dbReference type="ARBA" id="ARBA00022737"/>
    </source>
</evidence>
<dbReference type="STRING" id="98765.A0A2R6P2C6"/>
<feature type="compositionally biased region" description="Acidic residues" evidence="7">
    <location>
        <begin position="747"/>
        <end position="756"/>
    </location>
</feature>
<dbReference type="SUPFAM" id="SSF50978">
    <property type="entry name" value="WD40 repeat-like"/>
    <property type="match status" value="2"/>
</dbReference>
<feature type="repeat" description="WD" evidence="6">
    <location>
        <begin position="31"/>
        <end position="73"/>
    </location>
</feature>
<dbReference type="OrthoDB" id="60955at2759"/>
<comment type="caution">
    <text evidence="8">The sequence shown here is derived from an EMBL/GenBank/DDBJ whole genome shotgun (WGS) entry which is preliminary data.</text>
</comment>
<reference evidence="8 9" key="1">
    <citation type="submission" date="2018-02" db="EMBL/GenBank/DDBJ databases">
        <title>Genome sequence of the basidiomycete white-rot fungus Phlebia centrifuga.</title>
        <authorList>
            <person name="Granchi Z."/>
            <person name="Peng M."/>
            <person name="de Vries R.P."/>
            <person name="Hilden K."/>
            <person name="Makela M.R."/>
            <person name="Grigoriev I."/>
            <person name="Riley R."/>
        </authorList>
    </citation>
    <scope>NUCLEOTIDE SEQUENCE [LARGE SCALE GENOMIC DNA]</scope>
    <source>
        <strain evidence="8 9">FBCC195</strain>
    </source>
</reference>
<dbReference type="PROSITE" id="PS00678">
    <property type="entry name" value="WD_REPEATS_1"/>
    <property type="match status" value="1"/>
</dbReference>
<dbReference type="InterPro" id="IPR037590">
    <property type="entry name" value="WDR24"/>
</dbReference>
<feature type="compositionally biased region" description="Polar residues" evidence="7">
    <location>
        <begin position="252"/>
        <end position="267"/>
    </location>
</feature>
<dbReference type="PANTHER" id="PTHR46200:SF1">
    <property type="entry name" value="GATOR COMPLEX PROTEIN WDR24"/>
    <property type="match status" value="1"/>
</dbReference>
<evidence type="ECO:0000256" key="5">
    <source>
        <dbReference type="ARBA" id="ARBA00022833"/>
    </source>
</evidence>
<evidence type="ECO:0000256" key="2">
    <source>
        <dbReference type="ARBA" id="ARBA00022723"/>
    </source>
</evidence>
<organism evidence="8 9">
    <name type="scientific">Hermanssonia centrifuga</name>
    <dbReference type="NCBI Taxonomy" id="98765"/>
    <lineage>
        <taxon>Eukaryota</taxon>
        <taxon>Fungi</taxon>
        <taxon>Dikarya</taxon>
        <taxon>Basidiomycota</taxon>
        <taxon>Agaricomycotina</taxon>
        <taxon>Agaricomycetes</taxon>
        <taxon>Polyporales</taxon>
        <taxon>Meruliaceae</taxon>
        <taxon>Hermanssonia</taxon>
    </lineage>
</organism>